<dbReference type="Gene3D" id="3.30.160.20">
    <property type="match status" value="1"/>
</dbReference>
<evidence type="ECO:0000256" key="1">
    <source>
        <dbReference type="SAM" id="SignalP"/>
    </source>
</evidence>
<proteinExistence type="predicted"/>
<comment type="caution">
    <text evidence="2">The sequence shown here is derived from an EMBL/GenBank/DDBJ whole genome shotgun (WGS) entry which is preliminary data.</text>
</comment>
<keyword evidence="1" id="KW-0732">Signal</keyword>
<organism evidence="2 3">
    <name type="scientific">Rhizoctonia solani</name>
    <dbReference type="NCBI Taxonomy" id="456999"/>
    <lineage>
        <taxon>Eukaryota</taxon>
        <taxon>Fungi</taxon>
        <taxon>Dikarya</taxon>
        <taxon>Basidiomycota</taxon>
        <taxon>Agaricomycotina</taxon>
        <taxon>Agaricomycetes</taxon>
        <taxon>Cantharellales</taxon>
        <taxon>Ceratobasidiaceae</taxon>
        <taxon>Rhizoctonia</taxon>
    </lineage>
</organism>
<accession>A0A8H2XFJ1</accession>
<dbReference type="AlphaFoldDB" id="A0A8H2XFJ1"/>
<protein>
    <submittedName>
        <fullName evidence="2">Uncharacterized protein</fullName>
    </submittedName>
</protein>
<dbReference type="EMBL" id="CAJMWT010001847">
    <property type="protein sequence ID" value="CAE6422615.1"/>
    <property type="molecule type" value="Genomic_DNA"/>
</dbReference>
<evidence type="ECO:0000313" key="3">
    <source>
        <dbReference type="Proteomes" id="UP000663843"/>
    </source>
</evidence>
<name>A0A8H2XFJ1_9AGAM</name>
<feature type="signal peptide" evidence="1">
    <location>
        <begin position="1"/>
        <end position="21"/>
    </location>
</feature>
<feature type="chain" id="PRO_5034347846" evidence="1">
    <location>
        <begin position="22"/>
        <end position="117"/>
    </location>
</feature>
<gene>
    <name evidence="2" type="ORF">RDB_LOCUS55055</name>
</gene>
<reference evidence="2" key="1">
    <citation type="submission" date="2021-01" db="EMBL/GenBank/DDBJ databases">
        <authorList>
            <person name="Kaushik A."/>
        </authorList>
    </citation>
    <scope>NUCLEOTIDE SEQUENCE</scope>
    <source>
        <strain evidence="2">AG2-2IIIB</strain>
    </source>
</reference>
<evidence type="ECO:0000313" key="2">
    <source>
        <dbReference type="EMBL" id="CAE6422615.1"/>
    </source>
</evidence>
<dbReference type="Proteomes" id="UP000663843">
    <property type="component" value="Unassembled WGS sequence"/>
</dbReference>
<sequence length="117" mass="13313">MIRSFIAKLSTFLALFTLSARITMTAFTQRRGTHTFREPTQTNNWTSLVNGWHQNVYRGLPVEYIRAQTAGTPDHNPEWVVTPKIMGELNPDYRASGPTFKDAMEESARRIAASKHC</sequence>